<dbReference type="Proteomes" id="UP000319384">
    <property type="component" value="Unassembled WGS sequence"/>
</dbReference>
<dbReference type="AlphaFoldDB" id="A0A520MZU5"/>
<name>A0A520MZU5_9GAMM</name>
<reference evidence="2 3" key="1">
    <citation type="submission" date="2019-02" db="EMBL/GenBank/DDBJ databases">
        <title>Prokaryotic population dynamics and viral predation in marine succession experiment using metagenomics: the confinement effect.</title>
        <authorList>
            <person name="Haro-Moreno J.M."/>
            <person name="Rodriguez-Valera F."/>
            <person name="Lopez-Perez M."/>
        </authorList>
    </citation>
    <scope>NUCLEOTIDE SEQUENCE [LARGE SCALE GENOMIC DNA]</scope>
    <source>
        <strain evidence="2">MED-G162</strain>
    </source>
</reference>
<evidence type="ECO:0000313" key="3">
    <source>
        <dbReference type="Proteomes" id="UP000319384"/>
    </source>
</evidence>
<keyword evidence="1" id="KW-0472">Membrane</keyword>
<organism evidence="2 3">
    <name type="scientific">SAR86 cluster bacterium</name>
    <dbReference type="NCBI Taxonomy" id="2030880"/>
    <lineage>
        <taxon>Bacteria</taxon>
        <taxon>Pseudomonadati</taxon>
        <taxon>Pseudomonadota</taxon>
        <taxon>Gammaproteobacteria</taxon>
        <taxon>SAR86 cluster</taxon>
    </lineage>
</organism>
<evidence type="ECO:0000313" key="2">
    <source>
        <dbReference type="EMBL" id="RZO26735.1"/>
    </source>
</evidence>
<evidence type="ECO:0000256" key="1">
    <source>
        <dbReference type="SAM" id="Phobius"/>
    </source>
</evidence>
<gene>
    <name evidence="2" type="ORF">EVA95_01450</name>
</gene>
<accession>A0A520MZU5</accession>
<sequence length="57" mass="6804">MWFYRIINSFLGIRKETELSKDLKNITFKKIVILFISINLIFVTIVLLITKIFINDL</sequence>
<keyword evidence="1" id="KW-1133">Transmembrane helix</keyword>
<keyword evidence="1" id="KW-0812">Transmembrane</keyword>
<dbReference type="InterPro" id="IPR021344">
    <property type="entry name" value="DUF2970"/>
</dbReference>
<dbReference type="EMBL" id="SHBH01000007">
    <property type="protein sequence ID" value="RZO26735.1"/>
    <property type="molecule type" value="Genomic_DNA"/>
</dbReference>
<dbReference type="Pfam" id="PF11174">
    <property type="entry name" value="DUF2970"/>
    <property type="match status" value="1"/>
</dbReference>
<feature type="transmembrane region" description="Helical" evidence="1">
    <location>
        <begin position="31"/>
        <end position="54"/>
    </location>
</feature>
<protein>
    <submittedName>
        <fullName evidence="2">DUF2970 domain-containing protein</fullName>
    </submittedName>
</protein>
<proteinExistence type="predicted"/>
<comment type="caution">
    <text evidence="2">The sequence shown here is derived from an EMBL/GenBank/DDBJ whole genome shotgun (WGS) entry which is preliminary data.</text>
</comment>